<feature type="region of interest" description="Disordered" evidence="1">
    <location>
        <begin position="38"/>
        <end position="63"/>
    </location>
</feature>
<reference evidence="2" key="2">
    <citation type="submission" date="2022-06" db="UniProtKB">
        <authorList>
            <consortium name="EnsemblMetazoa"/>
        </authorList>
    </citation>
    <scope>IDENTIFICATION</scope>
    <source>
        <strain evidence="2">p50T (Dazao)</strain>
    </source>
</reference>
<proteinExistence type="predicted"/>
<protein>
    <submittedName>
        <fullName evidence="2">Uncharacterized protein</fullName>
    </submittedName>
</protein>
<evidence type="ECO:0000313" key="2">
    <source>
        <dbReference type="EnsemblMetazoa" id="XP_037869724.1"/>
    </source>
</evidence>
<reference evidence="3" key="1">
    <citation type="journal article" date="2008" name="Insect Biochem. Mol. Biol.">
        <title>The genome of a lepidopteran model insect, the silkworm Bombyx mori.</title>
        <authorList>
            <consortium name="International Silkworm Genome Consortium"/>
        </authorList>
    </citation>
    <scope>NUCLEOTIDE SEQUENCE [LARGE SCALE GENOMIC DNA]</scope>
    <source>
        <strain evidence="3">p50T</strain>
    </source>
</reference>
<organism evidence="2 3">
    <name type="scientific">Bombyx mori</name>
    <name type="common">Silk moth</name>
    <dbReference type="NCBI Taxonomy" id="7091"/>
    <lineage>
        <taxon>Eukaryota</taxon>
        <taxon>Metazoa</taxon>
        <taxon>Ecdysozoa</taxon>
        <taxon>Arthropoda</taxon>
        <taxon>Hexapoda</taxon>
        <taxon>Insecta</taxon>
        <taxon>Pterygota</taxon>
        <taxon>Neoptera</taxon>
        <taxon>Endopterygota</taxon>
        <taxon>Lepidoptera</taxon>
        <taxon>Glossata</taxon>
        <taxon>Ditrysia</taxon>
        <taxon>Bombycoidea</taxon>
        <taxon>Bombycidae</taxon>
        <taxon>Bombycinae</taxon>
        <taxon>Bombyx</taxon>
    </lineage>
</organism>
<evidence type="ECO:0000256" key="1">
    <source>
        <dbReference type="SAM" id="MobiDB-lite"/>
    </source>
</evidence>
<sequence length="154" mass="16712">MRSTRSQHTHCTLGHHHVFSFAGRGCDVQPIRPDNAAARRGLQPDRPTAHVPPSAGLRTNRAGPAGLTGLRCEGQGLREGEVSLYASFRACVEGSRAAVPQCRTLTTGSKLNTGGHLMLCLCRLNVTELLSRKVISSQHTVIQKRLKVSDLRPE</sequence>
<name>A0A8R2LYB9_BOMMO</name>
<dbReference type="EnsemblMetazoa" id="XM_038013796.1">
    <property type="protein sequence ID" value="XP_037869724.1"/>
    <property type="gene ID" value="LOC119629094"/>
</dbReference>
<evidence type="ECO:0000313" key="3">
    <source>
        <dbReference type="Proteomes" id="UP000005204"/>
    </source>
</evidence>
<accession>A0A8R2LYB9</accession>
<keyword evidence="3" id="KW-1185">Reference proteome</keyword>
<dbReference type="Proteomes" id="UP000005204">
    <property type="component" value="Unassembled WGS sequence"/>
</dbReference>
<dbReference type="AlphaFoldDB" id="A0A8R2LYB9"/>